<evidence type="ECO:0000259" key="3">
    <source>
        <dbReference type="Pfam" id="PF00266"/>
    </source>
</evidence>
<feature type="compositionally biased region" description="Gly residues" evidence="1">
    <location>
        <begin position="211"/>
        <end position="224"/>
    </location>
</feature>
<reference evidence="4 5" key="1">
    <citation type="journal article" date="2010" name="Plant Cell">
        <title>The Chlorella variabilis NC64A genome reveals adaptation to photosymbiosis, coevolution with viruses, and cryptic sex.</title>
        <authorList>
            <person name="Blanc G."/>
            <person name="Duncan G."/>
            <person name="Agarkova I."/>
            <person name="Borodovsky M."/>
            <person name="Gurnon J."/>
            <person name="Kuo A."/>
            <person name="Lindquist E."/>
            <person name="Lucas S."/>
            <person name="Pangilinan J."/>
            <person name="Polle J."/>
            <person name="Salamov A."/>
            <person name="Terry A."/>
            <person name="Yamada T."/>
            <person name="Dunigan D.D."/>
            <person name="Grigoriev I.V."/>
            <person name="Claverie J.M."/>
            <person name="Van Etten J.L."/>
        </authorList>
    </citation>
    <scope>NUCLEOTIDE SEQUENCE [LARGE SCALE GENOMIC DNA]</scope>
    <source>
        <strain evidence="4 5">NC64A</strain>
    </source>
</reference>
<gene>
    <name evidence="4" type="ORF">CHLNCDRAFT_143919</name>
</gene>
<dbReference type="OMA" id="WEWDRIF"/>
<dbReference type="InterPro" id="IPR015422">
    <property type="entry name" value="PyrdxlP-dep_Trfase_small"/>
</dbReference>
<dbReference type="eggNOG" id="KOG2142">
    <property type="taxonomic scope" value="Eukaryota"/>
</dbReference>
<dbReference type="AlphaFoldDB" id="E1ZAR0"/>
<dbReference type="STRING" id="554065.E1ZAR0"/>
<evidence type="ECO:0000313" key="4">
    <source>
        <dbReference type="EMBL" id="EFN57102.1"/>
    </source>
</evidence>
<dbReference type="OrthoDB" id="10264306at2759"/>
<dbReference type="PANTHER" id="PTHR14237:SF80">
    <property type="entry name" value="MOLYBDENUM COFACTOR SULFURASE"/>
    <property type="match status" value="1"/>
</dbReference>
<dbReference type="InterPro" id="IPR000192">
    <property type="entry name" value="Aminotrans_V_dom"/>
</dbReference>
<dbReference type="SUPFAM" id="SSF53383">
    <property type="entry name" value="PLP-dependent transferases"/>
    <property type="match status" value="2"/>
</dbReference>
<proteinExistence type="predicted"/>
<dbReference type="InterPro" id="IPR015421">
    <property type="entry name" value="PyrdxlP-dep_Trfase_major"/>
</dbReference>
<dbReference type="KEGG" id="cvr:CHLNCDRAFT_143919"/>
<sequence>MLWLLFATSLSLTSLANAFGDGDFASSKQGFLERFGNDYGYGGRIDELWAKEVGPRLPSDEHYLDYTGSSLYWNSQVAAALKELESAAFGNPHSTNPSSLRTERLVEDLRRRVLRFLGADPQQYDVVWTRSGTGALRELGETFPWSSASRFAYLVPNHNSVLGIREHARAAGASFGAVEEEEVEAWLRAAAGGGEDDAADAALPPILRGSEGSGGGGGGSGESGTHGRSAGAQPHSRRQLLAQRPEQASLRGLGDAGSDGGTAGGASVAAGASEPEYSLFAFPAYDNFAGVMYPLRWVRAVQGLSTARHRWKVLLDAAAFLPAHPLNLTDTPADHVCISFYKLFGYSTGVGAKVYWGGGSVFLATSRLDWKHYRPQGPERFEDGTLPFLNIMSLHQGLQVYEALGGQAAIERHTSAIRAWLYEQLAALRHGNGAPLLHIFGRHHRPDSREVQGSTFNFQILKPNGEVFSYRRAATALAEAGFHMRCGCTCNPGSCYASLGIRDEEVAAAAEQAHGNFSDWEWVWVRRKGKVTVPTGGTAPDPEAGPEGGSRLVRLPLGSLRASFGYMSRFEDAHALLSFLKKHYTDRTADDPPAAAAAAAQGRGRRLRWAAPEQQGPGWC</sequence>
<dbReference type="RefSeq" id="XP_005849204.1">
    <property type="nucleotide sequence ID" value="XM_005849142.1"/>
</dbReference>
<evidence type="ECO:0000256" key="2">
    <source>
        <dbReference type="SAM" id="SignalP"/>
    </source>
</evidence>
<dbReference type="Proteomes" id="UP000008141">
    <property type="component" value="Unassembled WGS sequence"/>
</dbReference>
<organism evidence="5">
    <name type="scientific">Chlorella variabilis</name>
    <name type="common">Green alga</name>
    <dbReference type="NCBI Taxonomy" id="554065"/>
    <lineage>
        <taxon>Eukaryota</taxon>
        <taxon>Viridiplantae</taxon>
        <taxon>Chlorophyta</taxon>
        <taxon>core chlorophytes</taxon>
        <taxon>Trebouxiophyceae</taxon>
        <taxon>Chlorellales</taxon>
        <taxon>Chlorellaceae</taxon>
        <taxon>Chlorella clade</taxon>
        <taxon>Chlorella</taxon>
    </lineage>
</organism>
<dbReference type="GeneID" id="17356448"/>
<protein>
    <recommendedName>
        <fullName evidence="3">Aminotransferase class V domain-containing protein</fullName>
    </recommendedName>
</protein>
<dbReference type="PANTHER" id="PTHR14237">
    <property type="entry name" value="MOLYBDOPTERIN COFACTOR SULFURASE MOSC"/>
    <property type="match status" value="1"/>
</dbReference>
<name>E1ZAR0_CHLVA</name>
<evidence type="ECO:0000313" key="5">
    <source>
        <dbReference type="Proteomes" id="UP000008141"/>
    </source>
</evidence>
<dbReference type="Gene3D" id="3.40.640.10">
    <property type="entry name" value="Type I PLP-dependent aspartate aminotransferase-like (Major domain)"/>
    <property type="match status" value="2"/>
</dbReference>
<dbReference type="InterPro" id="IPR015424">
    <property type="entry name" value="PyrdxlP-dep_Trfase"/>
</dbReference>
<feature type="chain" id="PRO_5003155575" description="Aminotransferase class V domain-containing protein" evidence="2">
    <location>
        <begin position="19"/>
        <end position="620"/>
    </location>
</feature>
<feature type="signal peptide" evidence="2">
    <location>
        <begin position="1"/>
        <end position="18"/>
    </location>
</feature>
<evidence type="ECO:0000256" key="1">
    <source>
        <dbReference type="SAM" id="MobiDB-lite"/>
    </source>
</evidence>
<keyword evidence="5" id="KW-1185">Reference proteome</keyword>
<dbReference type="EMBL" id="GL433840">
    <property type="protein sequence ID" value="EFN57102.1"/>
    <property type="molecule type" value="Genomic_DNA"/>
</dbReference>
<dbReference type="Gene3D" id="3.90.1150.10">
    <property type="entry name" value="Aspartate Aminotransferase, domain 1"/>
    <property type="match status" value="1"/>
</dbReference>
<feature type="region of interest" description="Disordered" evidence="1">
    <location>
        <begin position="196"/>
        <end position="241"/>
    </location>
</feature>
<dbReference type="InParanoid" id="E1ZAR0"/>
<feature type="domain" description="Aminotransferase class V" evidence="3">
    <location>
        <begin position="275"/>
        <end position="492"/>
    </location>
</feature>
<keyword evidence="2" id="KW-0732">Signal</keyword>
<accession>E1ZAR0</accession>
<dbReference type="Pfam" id="PF00266">
    <property type="entry name" value="Aminotran_5"/>
    <property type="match status" value="1"/>
</dbReference>